<sequence length="84" mass="9119">MTNTTDIIETILSTCRDTLGLPDLQPGEDFFERGVSSLAIVELQIQIEEQLQLKVPTSQLMAAPSVDGWARAYLTTAAAVTVPQ</sequence>
<accession>B1TCQ4</accession>
<proteinExistence type="predicted"/>
<name>B1TCQ4_9BURK</name>
<dbReference type="Gene3D" id="1.10.1200.10">
    <property type="entry name" value="ACP-like"/>
    <property type="match status" value="1"/>
</dbReference>
<dbReference type="PATRIC" id="fig|396597.7.peg.2037"/>
<evidence type="ECO:0000259" key="1">
    <source>
        <dbReference type="PROSITE" id="PS50075"/>
    </source>
</evidence>
<dbReference type="PROSITE" id="PS50075">
    <property type="entry name" value="CARRIER"/>
    <property type="match status" value="1"/>
</dbReference>
<dbReference type="AlphaFoldDB" id="B1TCQ4"/>
<dbReference type="SUPFAM" id="SSF47336">
    <property type="entry name" value="ACP-like"/>
    <property type="match status" value="1"/>
</dbReference>
<evidence type="ECO:0000313" key="3">
    <source>
        <dbReference type="Proteomes" id="UP000004814"/>
    </source>
</evidence>
<dbReference type="InterPro" id="IPR036736">
    <property type="entry name" value="ACP-like_sf"/>
</dbReference>
<dbReference type="Pfam" id="PF00550">
    <property type="entry name" value="PP-binding"/>
    <property type="match status" value="1"/>
</dbReference>
<feature type="domain" description="Carrier" evidence="1">
    <location>
        <begin position="2"/>
        <end position="77"/>
    </location>
</feature>
<reference evidence="2 3" key="1">
    <citation type="submission" date="2008-03" db="EMBL/GenBank/DDBJ databases">
        <title>Sequencing of the draft genome and assembly of Burkholderia ambifaria MEX-5.</title>
        <authorList>
            <consortium name="US DOE Joint Genome Institute (JGI-PGF)"/>
            <person name="Copeland A."/>
            <person name="Lucas S."/>
            <person name="Lapidus A."/>
            <person name="Glavina del Rio T."/>
            <person name="Dalin E."/>
            <person name="Tice H."/>
            <person name="Bruce D."/>
            <person name="Goodwin L."/>
            <person name="Pitluck S."/>
            <person name="Larimer F."/>
            <person name="Land M.L."/>
            <person name="Hauser L."/>
            <person name="Tiedje J."/>
            <person name="Richardson P."/>
        </authorList>
    </citation>
    <scope>NUCLEOTIDE SEQUENCE [LARGE SCALE GENOMIC DNA]</scope>
    <source>
        <strain evidence="2 3">MEX-5</strain>
    </source>
</reference>
<dbReference type="EMBL" id="ABLK01000261">
    <property type="protein sequence ID" value="EDT38661.1"/>
    <property type="molecule type" value="Genomic_DNA"/>
</dbReference>
<dbReference type="Proteomes" id="UP000004814">
    <property type="component" value="Unassembled WGS sequence"/>
</dbReference>
<protein>
    <submittedName>
        <fullName evidence="2">Phosphopantetheine-binding</fullName>
    </submittedName>
</protein>
<gene>
    <name evidence="2" type="ORF">BamMEX5DRAFT_5570</name>
</gene>
<evidence type="ECO:0000313" key="2">
    <source>
        <dbReference type="EMBL" id="EDT38661.1"/>
    </source>
</evidence>
<organism evidence="2 3">
    <name type="scientific">Burkholderia ambifaria MEX-5</name>
    <dbReference type="NCBI Taxonomy" id="396597"/>
    <lineage>
        <taxon>Bacteria</taxon>
        <taxon>Pseudomonadati</taxon>
        <taxon>Pseudomonadota</taxon>
        <taxon>Betaproteobacteria</taxon>
        <taxon>Burkholderiales</taxon>
        <taxon>Burkholderiaceae</taxon>
        <taxon>Burkholderia</taxon>
        <taxon>Burkholderia cepacia complex</taxon>
    </lineage>
</organism>
<comment type="caution">
    <text evidence="2">The sequence shown here is derived from an EMBL/GenBank/DDBJ whole genome shotgun (WGS) entry which is preliminary data.</text>
</comment>
<dbReference type="RefSeq" id="WP_006761332.1">
    <property type="nucleotide sequence ID" value="NZ_ABLK01000261.1"/>
</dbReference>
<dbReference type="InterPro" id="IPR009081">
    <property type="entry name" value="PP-bd_ACP"/>
</dbReference>